<dbReference type="Pfam" id="PF01841">
    <property type="entry name" value="Transglut_core"/>
    <property type="match status" value="1"/>
</dbReference>
<dbReference type="Gene3D" id="3.10.620.30">
    <property type="match status" value="1"/>
</dbReference>
<dbReference type="InterPro" id="IPR013589">
    <property type="entry name" value="Bac_transglu_N"/>
</dbReference>
<sequence length="588" mass="65741">MLNLLALSFEGELAPGLDLRCLAPGAKPPDGWGVGYYPGGEFAATVLKEAAPQLHSRRSELVSTWDPLESSLLLLHLRTATWGPLTEANTQPFVRSAWGRDWLLAHSGSLEQRLTIAPGARFEPVGSTDSETLFCRFLDWMQEQGWRSLGDVDAPRLRAWLDEMNRLGPLTLVVSDGRDLCVYADRTGATQAWLWQVSPPYERLVLGDDDVELDLTRRGAKSRKGVIVATQPLESRTEVAANWTQLSPGALVLVRQGAIRVEVLPPEAHGQGTVAPAMAAEFEARSRLRRPPEMPVQVMDVVHRTVYRYDKPVERSSHLLRLTPLHDRLQSLLSHDVRLSVGVVRSDYEDVFGNRVRRAVVDTPYTELVMEARSRVELRDTDPLGYRPLHVRSVLPLVWMPWQANMLQPYLLPPELPDTQLEELLEYAMSFARRNDFDLLDTLLDINYSIYKEYQYAQGTTTLSTTAFSVYSARRGVCQDFANVFICLARLLGVPARYVCGYLYTGPKHANAVMAEASHAWVQVYLPEVGWKGFDPTNGILTQTHHVRVAVGRQYSDATPTTGTIYLGGGGEKLEVLVRCEPVSPEGQ</sequence>
<keyword evidence="4" id="KW-1185">Reference proteome</keyword>
<evidence type="ECO:0000313" key="3">
    <source>
        <dbReference type="EMBL" id="MBN8225985.1"/>
    </source>
</evidence>
<reference evidence="3 4" key="1">
    <citation type="submission" date="2021-02" db="EMBL/GenBank/DDBJ databases">
        <title>De Novo genome assembly of isolated myxobacteria.</title>
        <authorList>
            <person name="Stevens D.C."/>
        </authorList>
    </citation>
    <scope>NUCLEOTIDE SEQUENCE [LARGE SCALE GENOMIC DNA]</scope>
    <source>
        <strain evidence="3 4">ATCC 29039</strain>
    </source>
</reference>
<dbReference type="PROSITE" id="PS51278">
    <property type="entry name" value="GATASE_TYPE_2"/>
    <property type="match status" value="1"/>
</dbReference>
<dbReference type="PANTHER" id="PTHR33490:SF6">
    <property type="entry name" value="SLL1049 PROTEIN"/>
    <property type="match status" value="1"/>
</dbReference>
<dbReference type="Pfam" id="PF13230">
    <property type="entry name" value="GATase_4"/>
    <property type="match status" value="1"/>
</dbReference>
<accession>A0ABS3D6Q3</accession>
<dbReference type="InterPro" id="IPR002931">
    <property type="entry name" value="Transglutaminase-like"/>
</dbReference>
<dbReference type="EMBL" id="JAFIMU010000002">
    <property type="protein sequence ID" value="MBN8225985.1"/>
    <property type="molecule type" value="Genomic_DNA"/>
</dbReference>
<dbReference type="InterPro" id="IPR038765">
    <property type="entry name" value="Papain-like_cys_pep_sf"/>
</dbReference>
<evidence type="ECO:0000256" key="1">
    <source>
        <dbReference type="ARBA" id="ARBA00022962"/>
    </source>
</evidence>
<gene>
    <name evidence="3" type="ORF">JYK02_00505</name>
</gene>
<organism evidence="3 4">
    <name type="scientific">Corallococcus macrosporus</name>
    <dbReference type="NCBI Taxonomy" id="35"/>
    <lineage>
        <taxon>Bacteria</taxon>
        <taxon>Pseudomonadati</taxon>
        <taxon>Myxococcota</taxon>
        <taxon>Myxococcia</taxon>
        <taxon>Myxococcales</taxon>
        <taxon>Cystobacterineae</taxon>
        <taxon>Myxococcaceae</taxon>
        <taxon>Corallococcus</taxon>
    </lineage>
</organism>
<dbReference type="Gene3D" id="3.60.20.10">
    <property type="entry name" value="Glutamine Phosphoribosylpyrophosphate, subunit 1, domain 1"/>
    <property type="match status" value="1"/>
</dbReference>
<dbReference type="Pfam" id="PF08379">
    <property type="entry name" value="Bact_transglu_N"/>
    <property type="match status" value="1"/>
</dbReference>
<dbReference type="InterPro" id="IPR026869">
    <property type="entry name" value="EgtC-like"/>
</dbReference>
<dbReference type="PANTHER" id="PTHR33490">
    <property type="entry name" value="BLR5614 PROTEIN-RELATED"/>
    <property type="match status" value="1"/>
</dbReference>
<dbReference type="InterPro" id="IPR017932">
    <property type="entry name" value="GATase_2_dom"/>
</dbReference>
<dbReference type="Proteomes" id="UP000664052">
    <property type="component" value="Unassembled WGS sequence"/>
</dbReference>
<dbReference type="RefSeq" id="WP_207047894.1">
    <property type="nucleotide sequence ID" value="NZ_JAFIMU010000002.1"/>
</dbReference>
<dbReference type="SUPFAM" id="SSF56235">
    <property type="entry name" value="N-terminal nucleophile aminohydrolases (Ntn hydrolases)"/>
    <property type="match status" value="1"/>
</dbReference>
<feature type="domain" description="Glutamine amidotransferase type-2" evidence="2">
    <location>
        <begin position="1"/>
        <end position="257"/>
    </location>
</feature>
<proteinExistence type="predicted"/>
<comment type="caution">
    <text evidence="3">The sequence shown here is derived from an EMBL/GenBank/DDBJ whole genome shotgun (WGS) entry which is preliminary data.</text>
</comment>
<name>A0ABS3D6Q3_9BACT</name>
<keyword evidence="1 3" id="KW-0315">Glutamine amidotransferase</keyword>
<protein>
    <submittedName>
        <fullName evidence="3">Class II glutamine amidotransferase</fullName>
    </submittedName>
</protein>
<evidence type="ECO:0000313" key="4">
    <source>
        <dbReference type="Proteomes" id="UP000664052"/>
    </source>
</evidence>
<dbReference type="InterPro" id="IPR029055">
    <property type="entry name" value="Ntn_hydrolases_N"/>
</dbReference>
<evidence type="ECO:0000259" key="2">
    <source>
        <dbReference type="PROSITE" id="PS51278"/>
    </source>
</evidence>
<dbReference type="SMART" id="SM00460">
    <property type="entry name" value="TGc"/>
    <property type="match status" value="1"/>
</dbReference>
<dbReference type="SUPFAM" id="SSF54001">
    <property type="entry name" value="Cysteine proteinases"/>
    <property type="match status" value="1"/>
</dbReference>